<evidence type="ECO:0000313" key="3">
    <source>
        <dbReference type="EMBL" id="TWT37457.1"/>
    </source>
</evidence>
<sequence>MNTEPQPNQPDAAAPATQQHVITARMVGWALSGATIASLLVGLIVVEYFGRVSDRPQREENPEPLVSESPQPQERPTVLRSMGRDDDAEGDVPGFNLIFSPDSPSAPRVDTAVNATPGWR</sequence>
<accession>A0A5C5VHK1</accession>
<evidence type="ECO:0000256" key="1">
    <source>
        <dbReference type="SAM" id="MobiDB-lite"/>
    </source>
</evidence>
<feature type="region of interest" description="Disordered" evidence="1">
    <location>
        <begin position="54"/>
        <end position="120"/>
    </location>
</feature>
<keyword evidence="2" id="KW-0472">Membrane</keyword>
<dbReference type="EMBL" id="SIHJ01000001">
    <property type="protein sequence ID" value="TWT37457.1"/>
    <property type="molecule type" value="Genomic_DNA"/>
</dbReference>
<dbReference type="AlphaFoldDB" id="A0A5C5VHK1"/>
<dbReference type="OrthoDB" id="9950992at2"/>
<proteinExistence type="predicted"/>
<organism evidence="3 4">
    <name type="scientific">Posidoniimonas corsicana</name>
    <dbReference type="NCBI Taxonomy" id="1938618"/>
    <lineage>
        <taxon>Bacteria</taxon>
        <taxon>Pseudomonadati</taxon>
        <taxon>Planctomycetota</taxon>
        <taxon>Planctomycetia</taxon>
        <taxon>Pirellulales</taxon>
        <taxon>Lacipirellulaceae</taxon>
        <taxon>Posidoniimonas</taxon>
    </lineage>
</organism>
<reference evidence="3 4" key="1">
    <citation type="submission" date="2019-02" db="EMBL/GenBank/DDBJ databases">
        <title>Deep-cultivation of Planctomycetes and their phenomic and genomic characterization uncovers novel biology.</title>
        <authorList>
            <person name="Wiegand S."/>
            <person name="Jogler M."/>
            <person name="Boedeker C."/>
            <person name="Pinto D."/>
            <person name="Vollmers J."/>
            <person name="Rivas-Marin E."/>
            <person name="Kohn T."/>
            <person name="Peeters S.H."/>
            <person name="Heuer A."/>
            <person name="Rast P."/>
            <person name="Oberbeckmann S."/>
            <person name="Bunk B."/>
            <person name="Jeske O."/>
            <person name="Meyerdierks A."/>
            <person name="Storesund J.E."/>
            <person name="Kallscheuer N."/>
            <person name="Luecker S."/>
            <person name="Lage O.M."/>
            <person name="Pohl T."/>
            <person name="Merkel B.J."/>
            <person name="Hornburger P."/>
            <person name="Mueller R.-W."/>
            <person name="Bruemmer F."/>
            <person name="Labrenz M."/>
            <person name="Spormann A.M."/>
            <person name="Op Den Camp H."/>
            <person name="Overmann J."/>
            <person name="Amann R."/>
            <person name="Jetten M.S.M."/>
            <person name="Mascher T."/>
            <person name="Medema M.H."/>
            <person name="Devos D.P."/>
            <person name="Kaster A.-K."/>
            <person name="Ovreas L."/>
            <person name="Rohde M."/>
            <person name="Galperin M.Y."/>
            <person name="Jogler C."/>
        </authorList>
    </citation>
    <scope>NUCLEOTIDE SEQUENCE [LARGE SCALE GENOMIC DNA]</scope>
    <source>
        <strain evidence="3 4">KOR34</strain>
    </source>
</reference>
<protein>
    <submittedName>
        <fullName evidence="3">Uncharacterized protein</fullName>
    </submittedName>
</protein>
<name>A0A5C5VHK1_9BACT</name>
<keyword evidence="4" id="KW-1185">Reference proteome</keyword>
<dbReference type="Proteomes" id="UP000316714">
    <property type="component" value="Unassembled WGS sequence"/>
</dbReference>
<feature type="transmembrane region" description="Helical" evidence="2">
    <location>
        <begin position="26"/>
        <end position="49"/>
    </location>
</feature>
<evidence type="ECO:0000256" key="2">
    <source>
        <dbReference type="SAM" id="Phobius"/>
    </source>
</evidence>
<evidence type="ECO:0000313" key="4">
    <source>
        <dbReference type="Proteomes" id="UP000316714"/>
    </source>
</evidence>
<keyword evidence="2" id="KW-1133">Transmembrane helix</keyword>
<dbReference type="RefSeq" id="WP_146564792.1">
    <property type="nucleotide sequence ID" value="NZ_SIHJ01000001.1"/>
</dbReference>
<gene>
    <name evidence="3" type="ORF">KOR34_24080</name>
</gene>
<keyword evidence="2" id="KW-0812">Transmembrane</keyword>
<comment type="caution">
    <text evidence="3">The sequence shown here is derived from an EMBL/GenBank/DDBJ whole genome shotgun (WGS) entry which is preliminary data.</text>
</comment>